<dbReference type="SUPFAM" id="SSF50965">
    <property type="entry name" value="Galactose oxidase, central domain"/>
    <property type="match status" value="1"/>
</dbReference>
<name>A0ABZ1D834_9TREE</name>
<dbReference type="Pfam" id="PF24681">
    <property type="entry name" value="Kelch_KLHDC2_KLHL20_DRC7"/>
    <property type="match status" value="1"/>
</dbReference>
<organism evidence="3 4">
    <name type="scientific">Kwoniella shivajii</name>
    <dbReference type="NCBI Taxonomy" id="564305"/>
    <lineage>
        <taxon>Eukaryota</taxon>
        <taxon>Fungi</taxon>
        <taxon>Dikarya</taxon>
        <taxon>Basidiomycota</taxon>
        <taxon>Agaricomycotina</taxon>
        <taxon>Tremellomycetes</taxon>
        <taxon>Tremellales</taxon>
        <taxon>Cryptococcaceae</taxon>
        <taxon>Kwoniella</taxon>
    </lineage>
</organism>
<feature type="compositionally biased region" description="Polar residues" evidence="1">
    <location>
        <begin position="771"/>
        <end position="790"/>
    </location>
</feature>
<dbReference type="EMBL" id="CP141889">
    <property type="protein sequence ID" value="WRT69614.1"/>
    <property type="molecule type" value="Genomic_DNA"/>
</dbReference>
<keyword evidence="2" id="KW-1133">Transmembrane helix</keyword>
<keyword evidence="2" id="KW-0812">Transmembrane</keyword>
<feature type="region of interest" description="Disordered" evidence="1">
    <location>
        <begin position="555"/>
        <end position="584"/>
    </location>
</feature>
<dbReference type="RefSeq" id="XP_062794353.1">
    <property type="nucleotide sequence ID" value="XM_062938302.1"/>
</dbReference>
<feature type="compositionally biased region" description="Polar residues" evidence="1">
    <location>
        <begin position="708"/>
        <end position="719"/>
    </location>
</feature>
<feature type="compositionally biased region" description="Polar residues" evidence="1">
    <location>
        <begin position="808"/>
        <end position="826"/>
    </location>
</feature>
<dbReference type="PANTHER" id="PTHR46175:SF4">
    <property type="entry name" value="BACTERIOOPSIN TRANSCRIPTIONAL ACTIVATOR"/>
    <property type="match status" value="1"/>
</dbReference>
<sequence>MNRKIALTPAAYAAILASIPGVLSITPAARWGHQAVYVKSKQAMYIVGGEVPTSGSQITNEVLVLPLNTTNPSFSTESSEGLPPHAFASMIATPDGSSLVVAGGITSSCDSDGTTHTFDLDGDDGWVSTNPNNFLRRRGASAAYVEDSSGKQDMMVVGGIADSYVCASSTHSYPAADVLSLPLSSSSLISSRSLPSSLTGSSQAVSDFSLTTDLNGKIYLTGGQTSSGDFVDMTTVGVWDSTNGWTSQTTIGDVPSGRVGASLVAHPALDILILHGGSTDSNGTPSNLLAFLNTTSWSWSTPSNLQPPSSSAASYHTSVMTDQGVMITAFGLASTGSPRSDVYYLDMRDPSGSSWSWKNQWNNNMLTAYSASTSTTDNTGTVATGISTAQNNTSETGTSGKKIASIAVPILVIALILSPLIVYLARRRMRLIKKRRMARHFSFSSQEDEGAFGGGLFSQYLSQRRTKTQFPFGRDANEREGNFITDLSTGLTRMVTRLSSRSNSDEGHDQDDIPYVPPREMIAVTSGVTRGTGSPKAKENRQMNWEEIDFGLGKLDESKHNQPSSSGSNFHPSSIDNSSPFGDHAAVSASAPMVDFPVPQAQGYTPEMLYGDDSVAPPPFGRLGASPEETLIPYLMVQPATAPPTPSVNNLSTAYPAMIPNSSSAIGGSAPQGGNDQSWESLAKELETKPAFRSISPTAQLRSHAHPSASSNVNYSSTGMMPRSESPRPISPVPSIPPLEFQRRPSTASNASETIKLVKTPSIRRPEFLPFQTQNQYQNQGNRSVSQPISRQIAGGGLGRRGSAASDSPLSSGQTTPTQKNISLSYTPGMRRASGSLIPGNVAGNGSPVNTERRASMLRVVNVTENEEDSTESGQAI</sequence>
<evidence type="ECO:0000256" key="2">
    <source>
        <dbReference type="SAM" id="Phobius"/>
    </source>
</evidence>
<keyword evidence="4" id="KW-1185">Reference proteome</keyword>
<protein>
    <recommendedName>
        <fullName evidence="5">Galactose oxidase</fullName>
    </recommendedName>
</protein>
<dbReference type="Proteomes" id="UP001329825">
    <property type="component" value="Chromosome 9"/>
</dbReference>
<dbReference type="GeneID" id="87958733"/>
<dbReference type="Gene3D" id="2.120.10.80">
    <property type="entry name" value="Kelch-type beta propeller"/>
    <property type="match status" value="2"/>
</dbReference>
<reference evidence="3 4" key="1">
    <citation type="submission" date="2024-01" db="EMBL/GenBank/DDBJ databases">
        <title>Comparative genomics of Cryptococcus and Kwoniella reveals pathogenesis evolution and contrasting modes of karyotype evolution via chromosome fusion or intercentromeric recombination.</title>
        <authorList>
            <person name="Coelho M.A."/>
            <person name="David-Palma M."/>
            <person name="Shea T."/>
            <person name="Bowers K."/>
            <person name="McGinley-Smith S."/>
            <person name="Mohammad A.W."/>
            <person name="Gnirke A."/>
            <person name="Yurkov A.M."/>
            <person name="Nowrousian M."/>
            <person name="Sun S."/>
            <person name="Cuomo C.A."/>
            <person name="Heitman J."/>
        </authorList>
    </citation>
    <scope>NUCLEOTIDE SEQUENCE [LARGE SCALE GENOMIC DNA]</scope>
    <source>
        <strain evidence="3">CBS 11374</strain>
    </source>
</reference>
<accession>A0ABZ1D834</accession>
<feature type="region of interest" description="Disordered" evidence="1">
    <location>
        <begin position="770"/>
        <end position="853"/>
    </location>
</feature>
<evidence type="ECO:0000256" key="1">
    <source>
        <dbReference type="SAM" id="MobiDB-lite"/>
    </source>
</evidence>
<evidence type="ECO:0008006" key="5">
    <source>
        <dbReference type="Google" id="ProtNLM"/>
    </source>
</evidence>
<feature type="region of interest" description="Disordered" evidence="1">
    <location>
        <begin position="698"/>
        <end position="730"/>
    </location>
</feature>
<evidence type="ECO:0000313" key="3">
    <source>
        <dbReference type="EMBL" id="WRT69614.1"/>
    </source>
</evidence>
<dbReference type="PANTHER" id="PTHR46175">
    <property type="entry name" value="BACTERIOOPSIN TRANSCRIPTIONAL ACTIVATOR"/>
    <property type="match status" value="1"/>
</dbReference>
<proteinExistence type="predicted"/>
<evidence type="ECO:0000313" key="4">
    <source>
        <dbReference type="Proteomes" id="UP001329825"/>
    </source>
</evidence>
<dbReference type="InterPro" id="IPR015915">
    <property type="entry name" value="Kelch-typ_b-propeller"/>
</dbReference>
<gene>
    <name evidence="3" type="ORF">IL334_006603</name>
</gene>
<feature type="compositionally biased region" description="Low complexity" evidence="1">
    <location>
        <begin position="564"/>
        <end position="574"/>
    </location>
</feature>
<feature type="transmembrane region" description="Helical" evidence="2">
    <location>
        <begin position="403"/>
        <end position="425"/>
    </location>
</feature>
<keyword evidence="2" id="KW-0472">Membrane</keyword>
<dbReference type="InterPro" id="IPR011043">
    <property type="entry name" value="Gal_Oxase/kelch_b-propeller"/>
</dbReference>